<protein>
    <submittedName>
        <fullName evidence="1">Uncharacterized protein</fullName>
    </submittedName>
</protein>
<organism evidence="1">
    <name type="scientific">marine sediment metagenome</name>
    <dbReference type="NCBI Taxonomy" id="412755"/>
    <lineage>
        <taxon>unclassified sequences</taxon>
        <taxon>metagenomes</taxon>
        <taxon>ecological metagenomes</taxon>
    </lineage>
</organism>
<comment type="caution">
    <text evidence="1">The sequence shown here is derived from an EMBL/GenBank/DDBJ whole genome shotgun (WGS) entry which is preliminary data.</text>
</comment>
<evidence type="ECO:0000313" key="1">
    <source>
        <dbReference type="EMBL" id="KKK50418.1"/>
    </source>
</evidence>
<proteinExistence type="predicted"/>
<dbReference type="EMBL" id="LAZR01068035">
    <property type="protein sequence ID" value="KKK50418.1"/>
    <property type="molecule type" value="Genomic_DNA"/>
</dbReference>
<name>A0A0F8W1C9_9ZZZZ</name>
<feature type="non-terminal residue" evidence="1">
    <location>
        <position position="59"/>
    </location>
</feature>
<gene>
    <name evidence="1" type="ORF">LCGC14_3125230</name>
</gene>
<dbReference type="AlphaFoldDB" id="A0A0F8W1C9"/>
<sequence length="59" mass="6770">MGCIEEIAAYIEDIDIEEMDCDTSCQIDKQILTDEFDDPEFLAFVHNCLRDVNAVIVKE</sequence>
<reference evidence="1" key="1">
    <citation type="journal article" date="2015" name="Nature">
        <title>Complex archaea that bridge the gap between prokaryotes and eukaryotes.</title>
        <authorList>
            <person name="Spang A."/>
            <person name="Saw J.H."/>
            <person name="Jorgensen S.L."/>
            <person name="Zaremba-Niedzwiedzka K."/>
            <person name="Martijn J."/>
            <person name="Lind A.E."/>
            <person name="van Eijk R."/>
            <person name="Schleper C."/>
            <person name="Guy L."/>
            <person name="Ettema T.J."/>
        </authorList>
    </citation>
    <scope>NUCLEOTIDE SEQUENCE</scope>
</reference>
<accession>A0A0F8W1C9</accession>